<dbReference type="PANTHER" id="PTHR37003">
    <property type="entry name" value="ENDOTOXIN_N DOMAIN-CONTAINING PROTEIN-RELATED"/>
    <property type="match status" value="1"/>
</dbReference>
<evidence type="ECO:0000259" key="5">
    <source>
        <dbReference type="Pfam" id="PF03945"/>
    </source>
</evidence>
<dbReference type="InterPro" id="IPR005639">
    <property type="entry name" value="Pest_crys_dom_I"/>
</dbReference>
<reference evidence="6 7" key="1">
    <citation type="submission" date="2018-06" db="EMBL/GenBank/DDBJ databases">
        <authorList>
            <person name="Zhirakovskaya E."/>
        </authorList>
    </citation>
    <scope>NUCLEOTIDE SEQUENCE [LARGE SCALE GENOMIC DNA]</scope>
    <source>
        <strain evidence="6 7">LY3</strain>
    </source>
</reference>
<dbReference type="RefSeq" id="WP_111288727.1">
    <property type="nucleotide sequence ID" value="NZ_QLIN01000019.1"/>
</dbReference>
<keyword evidence="2" id="KW-0800">Toxin</keyword>
<organism evidence="6 7">
    <name type="scientific">Pseudomonas fluorescens</name>
    <dbReference type="NCBI Taxonomy" id="294"/>
    <lineage>
        <taxon>Bacteria</taxon>
        <taxon>Pseudomonadati</taxon>
        <taxon>Pseudomonadota</taxon>
        <taxon>Gammaproteobacteria</taxon>
        <taxon>Pseudomonadales</taxon>
        <taxon>Pseudomonadaceae</taxon>
        <taxon>Pseudomonas</taxon>
    </lineage>
</organism>
<evidence type="ECO:0000256" key="2">
    <source>
        <dbReference type="ARBA" id="ARBA00022656"/>
    </source>
</evidence>
<dbReference type="PANTHER" id="PTHR37003:SF2">
    <property type="entry name" value="PESTICIDAL CRYSTAL PROTEIN N-TERMINAL DOMAIN-CONTAINING PROTEIN"/>
    <property type="match status" value="1"/>
</dbReference>
<gene>
    <name evidence="6" type="ORF">DOZ80_28965</name>
</gene>
<evidence type="ECO:0000256" key="1">
    <source>
        <dbReference type="ARBA" id="ARBA00007819"/>
    </source>
</evidence>
<protein>
    <recommendedName>
        <fullName evidence="5">Pesticidal crystal protein domain-containing protein</fullName>
    </recommendedName>
</protein>
<dbReference type="GO" id="GO:0090729">
    <property type="term" value="F:toxin activity"/>
    <property type="evidence" value="ECO:0007669"/>
    <property type="project" value="UniProtKB-KW"/>
</dbReference>
<dbReference type="InterPro" id="IPR038979">
    <property type="entry name" value="Pest_crys"/>
</dbReference>
<comment type="similarity">
    <text evidence="1">Belongs to the delta endotoxin family.</text>
</comment>
<dbReference type="AlphaFoldDB" id="A0A327MLM6"/>
<dbReference type="InterPro" id="IPR036716">
    <property type="entry name" value="Pest_crys_N_sf"/>
</dbReference>
<dbReference type="EMBL" id="QLIN01000019">
    <property type="protein sequence ID" value="RAI63133.1"/>
    <property type="molecule type" value="Genomic_DNA"/>
</dbReference>
<evidence type="ECO:0000313" key="7">
    <source>
        <dbReference type="Proteomes" id="UP000249493"/>
    </source>
</evidence>
<dbReference type="SUPFAM" id="SSF56849">
    <property type="entry name" value="delta-Endotoxin (insectocide), N-terminal domain"/>
    <property type="match status" value="1"/>
</dbReference>
<keyword evidence="4" id="KW-0843">Virulence</keyword>
<proteinExistence type="inferred from homology"/>
<evidence type="ECO:0000313" key="6">
    <source>
        <dbReference type="EMBL" id="RAI63133.1"/>
    </source>
</evidence>
<dbReference type="GO" id="GO:0030435">
    <property type="term" value="P:sporulation resulting in formation of a cellular spore"/>
    <property type="evidence" value="ECO:0007669"/>
    <property type="project" value="UniProtKB-KW"/>
</dbReference>
<keyword evidence="3" id="KW-0749">Sporulation</keyword>
<evidence type="ECO:0000256" key="3">
    <source>
        <dbReference type="ARBA" id="ARBA00022969"/>
    </source>
</evidence>
<sequence length="462" mass="50947">MSIELSAVDIARTSLMQRTPPQGDAMVRETLQPNTEIIEPSTGVLKSTSGMSGDLYSILRHSILSGLKLVPVAGGFFSYLGALFIPNNEESPEKMWSRLIDSKISEATIKKVQRDLVGLSNVAKLYKNAIENGNNETIREQSIAASTQFTAMVPGFQLSGEESALLPLFAIAATLHLALLRDMALRGKEIGISDAHVATYAKELNILIKQYSDYVDTYVAAAIDKTRRDNPNGSTPQRRNMPLSAMLETKTHYQITVIDFRDTWSGFDPIRFPGKSSIKLNREVFTPILGWWDSNSSAPDVIPDWEPPQTPLQKLKVWDKDQWRTRFIYGFESTYADGSSLISGSKTDIVYEIPVGSYIDEVMTQSTAGVFHISFRSDGAWKTAGRAPSDEIIVREFRSAFPGHRLSSIRSVGTGRMAAEGAVSGCVLGFQLIDQEAPSISIEVFDAIAPKIAPQLLQWMVS</sequence>
<accession>A0A327MLM6</accession>
<feature type="domain" description="Pesticidal crystal protein" evidence="5">
    <location>
        <begin position="65"/>
        <end position="268"/>
    </location>
</feature>
<name>A0A327MLM6_PSEFL</name>
<evidence type="ECO:0000256" key="4">
    <source>
        <dbReference type="ARBA" id="ARBA00023026"/>
    </source>
</evidence>
<dbReference type="GO" id="GO:0001907">
    <property type="term" value="P:symbiont-mediated killing of host cell"/>
    <property type="evidence" value="ECO:0007669"/>
    <property type="project" value="InterPro"/>
</dbReference>
<dbReference type="Gene3D" id="1.20.190.10">
    <property type="entry name" value="Pesticidal crystal protein, N-terminal domain"/>
    <property type="match status" value="1"/>
</dbReference>
<dbReference type="Proteomes" id="UP000249493">
    <property type="component" value="Unassembled WGS sequence"/>
</dbReference>
<dbReference type="Pfam" id="PF03945">
    <property type="entry name" value="Endotoxin_N"/>
    <property type="match status" value="1"/>
</dbReference>
<comment type="caution">
    <text evidence="6">The sequence shown here is derived from an EMBL/GenBank/DDBJ whole genome shotgun (WGS) entry which is preliminary data.</text>
</comment>